<dbReference type="Pfam" id="PF02770">
    <property type="entry name" value="Acyl-CoA_dh_M"/>
    <property type="match status" value="1"/>
</dbReference>
<comment type="similarity">
    <text evidence="2 6">Belongs to the acyl-CoA dehydrogenase family.</text>
</comment>
<dbReference type="Proteomes" id="UP000271469">
    <property type="component" value="Chromosome"/>
</dbReference>
<evidence type="ECO:0000256" key="3">
    <source>
        <dbReference type="ARBA" id="ARBA00022630"/>
    </source>
</evidence>
<dbReference type="InterPro" id="IPR009075">
    <property type="entry name" value="AcylCo_DH/oxidase_C"/>
</dbReference>
<dbReference type="RefSeq" id="WP_124710872.1">
    <property type="nucleotide sequence ID" value="NZ_CP033972.1"/>
</dbReference>
<dbReference type="PANTHER" id="PTHR43884">
    <property type="entry name" value="ACYL-COA DEHYDROGENASE"/>
    <property type="match status" value="1"/>
</dbReference>
<keyword evidence="5 6" id="KW-0560">Oxidoreductase</keyword>
<dbReference type="Gene3D" id="1.20.140.10">
    <property type="entry name" value="Butyryl-CoA Dehydrogenase, subunit A, domain 3"/>
    <property type="match status" value="1"/>
</dbReference>
<feature type="domain" description="Acyl-CoA dehydrogenase/oxidase N-terminal" evidence="9">
    <location>
        <begin position="6"/>
        <end position="104"/>
    </location>
</feature>
<keyword evidence="3 6" id="KW-0285">Flavoprotein</keyword>
<dbReference type="InterPro" id="IPR036250">
    <property type="entry name" value="AcylCo_DH-like_C"/>
</dbReference>
<evidence type="ECO:0000259" key="7">
    <source>
        <dbReference type="Pfam" id="PF00441"/>
    </source>
</evidence>
<evidence type="ECO:0000256" key="1">
    <source>
        <dbReference type="ARBA" id="ARBA00001974"/>
    </source>
</evidence>
<gene>
    <name evidence="10" type="primary">pigA</name>
    <name evidence="10" type="ORF">D7316_05327</name>
</gene>
<feature type="domain" description="Acyl-CoA dehydrogenase/oxidase C-terminal" evidence="7">
    <location>
        <begin position="245"/>
        <end position="376"/>
    </location>
</feature>
<dbReference type="AlphaFoldDB" id="A0A3G8JUZ1"/>
<name>A0A3G8JUZ1_9ACTN</name>
<evidence type="ECO:0000313" key="10">
    <source>
        <dbReference type="EMBL" id="AZG48706.1"/>
    </source>
</evidence>
<dbReference type="Gene3D" id="1.10.540.10">
    <property type="entry name" value="Acyl-CoA dehydrogenase/oxidase, N-terminal domain"/>
    <property type="match status" value="1"/>
</dbReference>
<keyword evidence="11" id="KW-1185">Reference proteome</keyword>
<dbReference type="CDD" id="cd00567">
    <property type="entry name" value="ACAD"/>
    <property type="match status" value="1"/>
</dbReference>
<proteinExistence type="inferred from homology"/>
<sequence>MDFTLTPEQQLLRDGLTKFLGARYDLAASREAAKMGDGWQPEIWRAFADELGVIGACLPESVGGDDGGPEELMVVTEALGYALVVEPFIDTVVLGARLLARTGHDRAVAIAQEIAAGSALSALATVEDGSGGRLDHVATRAERSGDAWVLHGAKAVVTSAPIADHLIVSARTSGQDRDRDGISLFLIDLGEHTPDGLTVHELRTIDDRRAADLVFTDLKVDADALIGPEGGALPLLEQAWDEATAAVVSEAVGAMRKVFSDTVEYAKQRQQFGQPIGSFQALQHRMVDMHIELEQAVAAQYYAILTLDADPAERAAAVSAAKATISRAARFIGQNAVQLHGGMGMTEELAIGHYFRRLTAVEYEFGSADAHLARFAASTRT</sequence>
<feature type="domain" description="Acyl-CoA oxidase/dehydrogenase middle" evidence="8">
    <location>
        <begin position="123"/>
        <end position="217"/>
    </location>
</feature>
<dbReference type="GO" id="GO:0003995">
    <property type="term" value="F:acyl-CoA dehydrogenase activity"/>
    <property type="evidence" value="ECO:0007669"/>
    <property type="project" value="TreeGrafter"/>
</dbReference>
<evidence type="ECO:0000256" key="6">
    <source>
        <dbReference type="RuleBase" id="RU362125"/>
    </source>
</evidence>
<dbReference type="Pfam" id="PF02771">
    <property type="entry name" value="Acyl-CoA_dh_N"/>
    <property type="match status" value="1"/>
</dbReference>
<dbReference type="GO" id="GO:0050660">
    <property type="term" value="F:flavin adenine dinucleotide binding"/>
    <property type="evidence" value="ECO:0007669"/>
    <property type="project" value="InterPro"/>
</dbReference>
<evidence type="ECO:0000256" key="4">
    <source>
        <dbReference type="ARBA" id="ARBA00022827"/>
    </source>
</evidence>
<dbReference type="SUPFAM" id="SSF56645">
    <property type="entry name" value="Acyl-CoA dehydrogenase NM domain-like"/>
    <property type="match status" value="1"/>
</dbReference>
<evidence type="ECO:0000313" key="11">
    <source>
        <dbReference type="Proteomes" id="UP000271469"/>
    </source>
</evidence>
<dbReference type="InterPro" id="IPR009100">
    <property type="entry name" value="AcylCoA_DH/oxidase_NM_dom_sf"/>
</dbReference>
<dbReference type="SUPFAM" id="SSF47203">
    <property type="entry name" value="Acyl-CoA dehydrogenase C-terminal domain-like"/>
    <property type="match status" value="1"/>
</dbReference>
<dbReference type="InterPro" id="IPR006091">
    <property type="entry name" value="Acyl-CoA_Oxase/DH_mid-dom"/>
</dbReference>
<dbReference type="OrthoDB" id="7328575at2"/>
<dbReference type="EC" id="1.3.8.-" evidence="10"/>
<dbReference type="KEGG" id="gom:D7316_05327"/>
<dbReference type="PANTHER" id="PTHR43884:SF20">
    <property type="entry name" value="ACYL-COA DEHYDROGENASE FADE28"/>
    <property type="match status" value="1"/>
</dbReference>
<dbReference type="InterPro" id="IPR013786">
    <property type="entry name" value="AcylCoA_DH/ox_N"/>
</dbReference>
<protein>
    <submittedName>
        <fullName evidence="10">Flavoprotein desaturase PigA</fullName>
        <ecNumber evidence="10">1.3.8.-</ecNumber>
    </submittedName>
</protein>
<comment type="cofactor">
    <cofactor evidence="1 6">
        <name>FAD</name>
        <dbReference type="ChEBI" id="CHEBI:57692"/>
    </cofactor>
</comment>
<evidence type="ECO:0000259" key="8">
    <source>
        <dbReference type="Pfam" id="PF02770"/>
    </source>
</evidence>
<dbReference type="InterPro" id="IPR037069">
    <property type="entry name" value="AcylCoA_DH/ox_N_sf"/>
</dbReference>
<evidence type="ECO:0000256" key="2">
    <source>
        <dbReference type="ARBA" id="ARBA00009347"/>
    </source>
</evidence>
<dbReference type="Pfam" id="PF00441">
    <property type="entry name" value="Acyl-CoA_dh_1"/>
    <property type="match status" value="1"/>
</dbReference>
<dbReference type="Gene3D" id="2.40.110.10">
    <property type="entry name" value="Butyryl-CoA Dehydrogenase, subunit A, domain 2"/>
    <property type="match status" value="1"/>
</dbReference>
<organism evidence="10 11">
    <name type="scientific">Gordonia insulae</name>
    <dbReference type="NCBI Taxonomy" id="2420509"/>
    <lineage>
        <taxon>Bacteria</taxon>
        <taxon>Bacillati</taxon>
        <taxon>Actinomycetota</taxon>
        <taxon>Actinomycetes</taxon>
        <taxon>Mycobacteriales</taxon>
        <taxon>Gordoniaceae</taxon>
        <taxon>Gordonia</taxon>
    </lineage>
</organism>
<dbReference type="InterPro" id="IPR046373">
    <property type="entry name" value="Acyl-CoA_Oxase/DH_mid-dom_sf"/>
</dbReference>
<evidence type="ECO:0000259" key="9">
    <source>
        <dbReference type="Pfam" id="PF02771"/>
    </source>
</evidence>
<dbReference type="EMBL" id="CP033972">
    <property type="protein sequence ID" value="AZG48706.1"/>
    <property type="molecule type" value="Genomic_DNA"/>
</dbReference>
<evidence type="ECO:0000256" key="5">
    <source>
        <dbReference type="ARBA" id="ARBA00023002"/>
    </source>
</evidence>
<keyword evidence="4 6" id="KW-0274">FAD</keyword>
<reference evidence="10 11" key="1">
    <citation type="submission" date="2018-11" db="EMBL/GenBank/DDBJ databases">
        <title>Gordonia insulae sp. nov., isolated from an island soil.</title>
        <authorList>
            <person name="Kim Y.S."/>
            <person name="Kim S.B."/>
        </authorList>
    </citation>
    <scope>NUCLEOTIDE SEQUENCE [LARGE SCALE GENOMIC DNA]</scope>
    <source>
        <strain evidence="10 11">MMS17-SY073</strain>
    </source>
</reference>
<accession>A0A3G8JUZ1</accession>